<keyword evidence="3" id="KW-1185">Reference proteome</keyword>
<keyword evidence="1" id="KW-0472">Membrane</keyword>
<reference evidence="2 3" key="1">
    <citation type="submission" date="2019-08" db="EMBL/GenBank/DDBJ databases">
        <title>Whole genome of Aphis craccivora.</title>
        <authorList>
            <person name="Voronova N.V."/>
            <person name="Shulinski R.S."/>
            <person name="Bandarenka Y.V."/>
            <person name="Zhorov D.G."/>
            <person name="Warner D."/>
        </authorList>
    </citation>
    <scope>NUCLEOTIDE SEQUENCE [LARGE SCALE GENOMIC DNA]</scope>
    <source>
        <strain evidence="2">180601</strain>
        <tissue evidence="2">Whole Body</tissue>
    </source>
</reference>
<organism evidence="2 3">
    <name type="scientific">Aphis craccivora</name>
    <name type="common">Cowpea aphid</name>
    <dbReference type="NCBI Taxonomy" id="307492"/>
    <lineage>
        <taxon>Eukaryota</taxon>
        <taxon>Metazoa</taxon>
        <taxon>Ecdysozoa</taxon>
        <taxon>Arthropoda</taxon>
        <taxon>Hexapoda</taxon>
        <taxon>Insecta</taxon>
        <taxon>Pterygota</taxon>
        <taxon>Neoptera</taxon>
        <taxon>Paraneoptera</taxon>
        <taxon>Hemiptera</taxon>
        <taxon>Sternorrhyncha</taxon>
        <taxon>Aphidomorpha</taxon>
        <taxon>Aphidoidea</taxon>
        <taxon>Aphididae</taxon>
        <taxon>Aphidini</taxon>
        <taxon>Aphis</taxon>
        <taxon>Aphis</taxon>
    </lineage>
</organism>
<dbReference type="EMBL" id="VUJU01009713">
    <property type="protein sequence ID" value="KAF0718147.1"/>
    <property type="molecule type" value="Genomic_DNA"/>
</dbReference>
<evidence type="ECO:0000313" key="3">
    <source>
        <dbReference type="Proteomes" id="UP000478052"/>
    </source>
</evidence>
<comment type="caution">
    <text evidence="2">The sequence shown here is derived from an EMBL/GenBank/DDBJ whole genome shotgun (WGS) entry which is preliminary data.</text>
</comment>
<dbReference type="Proteomes" id="UP000478052">
    <property type="component" value="Unassembled WGS sequence"/>
</dbReference>
<sequence>FGLIRVFIFLNRFCIYGFRVLLFISVNSGFGFRVTFGCKALVFTILNTYVVIKHKLNLIKIDRDNKIVINMYNIICTYVAQEVSNSNNELLKFQSIQCIG</sequence>
<protein>
    <submittedName>
        <fullName evidence="2">Uncharacterized protein</fullName>
    </submittedName>
</protein>
<keyword evidence="1" id="KW-0812">Transmembrane</keyword>
<keyword evidence="1" id="KW-1133">Transmembrane helix</keyword>
<feature type="transmembrane region" description="Helical" evidence="1">
    <location>
        <begin position="32"/>
        <end position="52"/>
    </location>
</feature>
<dbReference type="AlphaFoldDB" id="A0A6G0W159"/>
<feature type="transmembrane region" description="Helical" evidence="1">
    <location>
        <begin position="7"/>
        <end position="26"/>
    </location>
</feature>
<evidence type="ECO:0000256" key="1">
    <source>
        <dbReference type="SAM" id="Phobius"/>
    </source>
</evidence>
<name>A0A6G0W159_APHCR</name>
<evidence type="ECO:0000313" key="2">
    <source>
        <dbReference type="EMBL" id="KAF0718147.1"/>
    </source>
</evidence>
<accession>A0A6G0W159</accession>
<proteinExistence type="predicted"/>
<feature type="non-terminal residue" evidence="2">
    <location>
        <position position="1"/>
    </location>
</feature>
<gene>
    <name evidence="2" type="ORF">FWK35_00031536</name>
</gene>